<dbReference type="InterPro" id="IPR001387">
    <property type="entry name" value="Cro/C1-type_HTH"/>
</dbReference>
<dbReference type="GO" id="GO:0004601">
    <property type="term" value="F:peroxidase activity"/>
    <property type="evidence" value="ECO:0007669"/>
    <property type="project" value="InterPro"/>
</dbReference>
<reference evidence="3 4" key="1">
    <citation type="submission" date="2016-11" db="EMBL/GenBank/DDBJ databases">
        <authorList>
            <person name="Jaros S."/>
            <person name="Januszkiewicz K."/>
            <person name="Wedrychowicz H."/>
        </authorList>
    </citation>
    <scope>NUCLEOTIDE SEQUENCE [LARGE SCALE GENOMIC DNA]</scope>
    <source>
        <strain evidence="3 4">CGMCC 4.2025</strain>
    </source>
</reference>
<gene>
    <name evidence="3" type="ORF">SAMN05216499_10327</name>
</gene>
<dbReference type="AlphaFoldDB" id="A0A1M6YKU1"/>
<dbReference type="GO" id="GO:0006979">
    <property type="term" value="P:response to oxidative stress"/>
    <property type="evidence" value="ECO:0007669"/>
    <property type="project" value="InterPro"/>
</dbReference>
<feature type="region of interest" description="Disordered" evidence="1">
    <location>
        <begin position="199"/>
        <end position="220"/>
    </location>
</feature>
<evidence type="ECO:0000313" key="4">
    <source>
        <dbReference type="Proteomes" id="UP000184111"/>
    </source>
</evidence>
<accession>A0A1M6YKU1</accession>
<dbReference type="SMART" id="SM00530">
    <property type="entry name" value="HTH_XRE"/>
    <property type="match status" value="1"/>
</dbReference>
<dbReference type="SUPFAM" id="SSF47413">
    <property type="entry name" value="lambda repressor-like DNA-binding domains"/>
    <property type="match status" value="1"/>
</dbReference>
<dbReference type="Proteomes" id="UP000184111">
    <property type="component" value="Unassembled WGS sequence"/>
</dbReference>
<dbReference type="GO" id="GO:0020037">
    <property type="term" value="F:heme binding"/>
    <property type="evidence" value="ECO:0007669"/>
    <property type="project" value="InterPro"/>
</dbReference>
<dbReference type="InterPro" id="IPR010982">
    <property type="entry name" value="Lambda_DNA-bd_dom_sf"/>
</dbReference>
<dbReference type="CDD" id="cd00093">
    <property type="entry name" value="HTH_XRE"/>
    <property type="match status" value="1"/>
</dbReference>
<proteinExistence type="predicted"/>
<evidence type="ECO:0000313" key="3">
    <source>
        <dbReference type="EMBL" id="SHL18867.1"/>
    </source>
</evidence>
<dbReference type="GO" id="GO:0003677">
    <property type="term" value="F:DNA binding"/>
    <property type="evidence" value="ECO:0007669"/>
    <property type="project" value="InterPro"/>
</dbReference>
<dbReference type="OrthoDB" id="4161577at2"/>
<dbReference type="SUPFAM" id="SSF48113">
    <property type="entry name" value="Heme-dependent peroxidases"/>
    <property type="match status" value="1"/>
</dbReference>
<keyword evidence="4" id="KW-1185">Reference proteome</keyword>
<evidence type="ECO:0000256" key="1">
    <source>
        <dbReference type="SAM" id="MobiDB-lite"/>
    </source>
</evidence>
<organism evidence="3 4">
    <name type="scientific">Actinacidiphila paucisporea</name>
    <dbReference type="NCBI Taxonomy" id="310782"/>
    <lineage>
        <taxon>Bacteria</taxon>
        <taxon>Bacillati</taxon>
        <taxon>Actinomycetota</taxon>
        <taxon>Actinomycetes</taxon>
        <taxon>Kitasatosporales</taxon>
        <taxon>Streptomycetaceae</taxon>
        <taxon>Actinacidiphila</taxon>
    </lineage>
</organism>
<name>A0A1M6YKU1_9ACTN</name>
<dbReference type="PROSITE" id="PS50943">
    <property type="entry name" value="HTH_CROC1"/>
    <property type="match status" value="1"/>
</dbReference>
<evidence type="ECO:0000259" key="2">
    <source>
        <dbReference type="PROSITE" id="PS50943"/>
    </source>
</evidence>
<protein>
    <submittedName>
        <fullName evidence="3">Helix-turn-helix domain-containing protein</fullName>
    </submittedName>
</protein>
<dbReference type="Pfam" id="PF13560">
    <property type="entry name" value="HTH_31"/>
    <property type="match status" value="1"/>
</dbReference>
<dbReference type="STRING" id="310782.SAMN05216499_10327"/>
<dbReference type="InterPro" id="IPR010255">
    <property type="entry name" value="Haem_peroxidase_sf"/>
</dbReference>
<feature type="domain" description="HTH cro/C1-type" evidence="2">
    <location>
        <begin position="18"/>
        <end position="79"/>
    </location>
</feature>
<dbReference type="EMBL" id="FRBI01000003">
    <property type="protein sequence ID" value="SHL18867.1"/>
    <property type="molecule type" value="Genomic_DNA"/>
</dbReference>
<dbReference type="RefSeq" id="WP_073494684.1">
    <property type="nucleotide sequence ID" value="NZ_FRBI01000003.1"/>
</dbReference>
<sequence>MTTEQWPAVFTARVVQAMREARQAAGLTMGDLAQGCADRGYPDIKEQTIKNLEAGRRASISIADLVVLADVLGIPPVALLFPLGTDATVEVLPGREVSTWDSLAWFTGETPTTQPAPQGTARDLLDLFRSHGDLVAAATASNALARERRREASTTLDRNRRAVLLDRAAGYEEHAFEDSADLRAFRTRMRERDLVPPALPTDLAFVDQPEAQTHPEDGDQ</sequence>
<dbReference type="Gene3D" id="1.10.260.40">
    <property type="entry name" value="lambda repressor-like DNA-binding domains"/>
    <property type="match status" value="1"/>
</dbReference>